<dbReference type="InterPro" id="IPR045033">
    <property type="entry name" value="PILS1/3/4/5/7"/>
</dbReference>
<evidence type="ECO:0000256" key="2">
    <source>
        <dbReference type="ARBA" id="ARBA00022448"/>
    </source>
</evidence>
<name>A0AAD5JRX0_ACENE</name>
<keyword evidence="4" id="KW-1185">Reference proteome</keyword>
<organism evidence="3 4">
    <name type="scientific">Acer negundo</name>
    <name type="common">Box elder</name>
    <dbReference type="NCBI Taxonomy" id="4023"/>
    <lineage>
        <taxon>Eukaryota</taxon>
        <taxon>Viridiplantae</taxon>
        <taxon>Streptophyta</taxon>
        <taxon>Embryophyta</taxon>
        <taxon>Tracheophyta</taxon>
        <taxon>Spermatophyta</taxon>
        <taxon>Magnoliopsida</taxon>
        <taxon>eudicotyledons</taxon>
        <taxon>Gunneridae</taxon>
        <taxon>Pentapetalae</taxon>
        <taxon>rosids</taxon>
        <taxon>malvids</taxon>
        <taxon>Sapindales</taxon>
        <taxon>Sapindaceae</taxon>
        <taxon>Hippocastanoideae</taxon>
        <taxon>Acereae</taxon>
        <taxon>Acer</taxon>
    </lineage>
</organism>
<dbReference type="PANTHER" id="PTHR31651:SF40">
    <property type="entry name" value="SYMPORTER, PUTATIVE-RELATED"/>
    <property type="match status" value="1"/>
</dbReference>
<evidence type="ECO:0000313" key="3">
    <source>
        <dbReference type="EMBL" id="KAI9198774.1"/>
    </source>
</evidence>
<protein>
    <submittedName>
        <fullName evidence="3">Uncharacterized protein</fullName>
    </submittedName>
</protein>
<dbReference type="AlphaFoldDB" id="A0AAD5JRX0"/>
<gene>
    <name evidence="3" type="ORF">LWI28_021951</name>
</gene>
<sequence length="208" mass="23402">MPLIIIPAVCKEKGRPFGNADVCYNQGIAYSSLSMAISSVYIWLYVYNMVRIFSSKNSEDNIDSTIRPENVPRPLLPLNTGCSPKDTSEGNPKIIGFMVGGIPQLRKVLIGDNAPLWVVQDTTSLLGTADREKEGVLWSIYGRWKGLGKGYDTQNSKSYPQRRCSYAEVVKEDRTRCSEDKTEMEKRKLSMSWTGTKDLEEWMSKSAI</sequence>
<dbReference type="GO" id="GO:0080162">
    <property type="term" value="P:endoplasmic reticulum to cytosol auxin transport"/>
    <property type="evidence" value="ECO:0007669"/>
    <property type="project" value="InterPro"/>
</dbReference>
<comment type="caution">
    <text evidence="3">The sequence shown here is derived from an EMBL/GenBank/DDBJ whole genome shotgun (WGS) entry which is preliminary data.</text>
</comment>
<dbReference type="PANTHER" id="PTHR31651">
    <property type="match status" value="1"/>
</dbReference>
<evidence type="ECO:0000313" key="4">
    <source>
        <dbReference type="Proteomes" id="UP001064489"/>
    </source>
</evidence>
<reference evidence="3 4" key="1">
    <citation type="journal article" date="2022" name="Plant J.">
        <title>Strategies of tolerance reflected in two North American maple genomes.</title>
        <authorList>
            <person name="McEvoy S.L."/>
            <person name="Sezen U.U."/>
            <person name="Trouern-Trend A."/>
            <person name="McMahon S.M."/>
            <person name="Schaberg P.G."/>
            <person name="Yang J."/>
            <person name="Wegrzyn J.L."/>
            <person name="Swenson N.G."/>
        </authorList>
    </citation>
    <scope>NUCLEOTIDE SEQUENCE [LARGE SCALE GENOMIC DNA]</scope>
    <source>
        <strain evidence="3">91603</strain>
    </source>
</reference>
<dbReference type="EMBL" id="JAJSOW010000002">
    <property type="protein sequence ID" value="KAI9198774.1"/>
    <property type="molecule type" value="Genomic_DNA"/>
</dbReference>
<dbReference type="Proteomes" id="UP001064489">
    <property type="component" value="Chromosome 13"/>
</dbReference>
<comment type="subcellular location">
    <subcellularLocation>
        <location evidence="1">Endomembrane system</location>
    </subcellularLocation>
</comment>
<accession>A0AAD5JRX0</accession>
<dbReference type="GO" id="GO:0012505">
    <property type="term" value="C:endomembrane system"/>
    <property type="evidence" value="ECO:0007669"/>
    <property type="project" value="UniProtKB-SubCell"/>
</dbReference>
<keyword evidence="2" id="KW-0813">Transport</keyword>
<evidence type="ECO:0000256" key="1">
    <source>
        <dbReference type="ARBA" id="ARBA00004308"/>
    </source>
</evidence>
<proteinExistence type="predicted"/>